<protein>
    <recommendedName>
        <fullName evidence="1">DUF7660 domain-containing protein</fullName>
    </recommendedName>
</protein>
<organism evidence="2 3">
    <name type="scientific">Streptomyces pulveraceus</name>
    <dbReference type="NCBI Taxonomy" id="68258"/>
    <lineage>
        <taxon>Bacteria</taxon>
        <taxon>Bacillati</taxon>
        <taxon>Actinomycetota</taxon>
        <taxon>Actinomycetes</taxon>
        <taxon>Kitasatosporales</taxon>
        <taxon>Streptomycetaceae</taxon>
        <taxon>Streptomyces</taxon>
    </lineage>
</organism>
<accession>A0ABW1GIK0</accession>
<feature type="domain" description="DUF7660" evidence="1">
    <location>
        <begin position="11"/>
        <end position="83"/>
    </location>
</feature>
<keyword evidence="3" id="KW-1185">Reference proteome</keyword>
<dbReference type="Pfam" id="PF24693">
    <property type="entry name" value="DUF7660"/>
    <property type="match status" value="1"/>
</dbReference>
<reference evidence="3" key="1">
    <citation type="journal article" date="2019" name="Int. J. Syst. Evol. Microbiol.">
        <title>The Global Catalogue of Microorganisms (GCM) 10K type strain sequencing project: providing services to taxonomists for standard genome sequencing and annotation.</title>
        <authorList>
            <consortium name="The Broad Institute Genomics Platform"/>
            <consortium name="The Broad Institute Genome Sequencing Center for Infectious Disease"/>
            <person name="Wu L."/>
            <person name="Ma J."/>
        </authorList>
    </citation>
    <scope>NUCLEOTIDE SEQUENCE [LARGE SCALE GENOMIC DNA]</scope>
    <source>
        <strain evidence="3">JCM 4147</strain>
    </source>
</reference>
<evidence type="ECO:0000313" key="2">
    <source>
        <dbReference type="EMBL" id="MFC5914669.1"/>
    </source>
</evidence>
<evidence type="ECO:0000259" key="1">
    <source>
        <dbReference type="Pfam" id="PF24693"/>
    </source>
</evidence>
<comment type="caution">
    <text evidence="2">The sequence shown here is derived from an EMBL/GenBank/DDBJ whole genome shotgun (WGS) entry which is preliminary data.</text>
</comment>
<gene>
    <name evidence="2" type="ORF">ACFP1B_14685</name>
</gene>
<dbReference type="RefSeq" id="WP_344517679.1">
    <property type="nucleotide sequence ID" value="NZ_BAAATU010000076.1"/>
</dbReference>
<evidence type="ECO:0000313" key="3">
    <source>
        <dbReference type="Proteomes" id="UP001596200"/>
    </source>
</evidence>
<dbReference type="Proteomes" id="UP001596200">
    <property type="component" value="Unassembled WGS sequence"/>
</dbReference>
<sequence length="83" mass="9776">MSLTPDDEVRSRDELVSFVRELRQDYLRRGHEWENQSLDRFLEALAAWMRDSPGWYQNVGKELPEGGDWTFLARALQAATVYE</sequence>
<dbReference type="InterPro" id="IPR056077">
    <property type="entry name" value="DUF7660"/>
</dbReference>
<proteinExistence type="predicted"/>
<name>A0ABW1GIK0_9ACTN</name>
<dbReference type="EMBL" id="JBHSPU010000014">
    <property type="protein sequence ID" value="MFC5914669.1"/>
    <property type="molecule type" value="Genomic_DNA"/>
</dbReference>